<gene>
    <name evidence="1" type="ORF">L2749_14040</name>
</gene>
<dbReference type="RefSeq" id="WP_188925742.1">
    <property type="nucleotide sequence ID" value="NZ_BMQI01000030.1"/>
</dbReference>
<dbReference type="AlphaFoldDB" id="A0A9X1ZGC6"/>
<sequence>MNTAIDFKYLDEIGHNHALFEQTVARAQPLFLDGWIATIGLSGKDSGAASICLVEALRRAKAIKDDVGPLHVVTTNTTLENIVLHDYIMSLHNDVVEYGERNNLPIFSHELRPSLAAQPIVEYI</sequence>
<proteinExistence type="predicted"/>
<protein>
    <submittedName>
        <fullName evidence="1">Uncharacterized protein</fullName>
    </submittedName>
</protein>
<accession>A0A9X1ZGC6</accession>
<dbReference type="EMBL" id="JAKILJ010000032">
    <property type="protein sequence ID" value="MCL1106363.1"/>
    <property type="molecule type" value="Genomic_DNA"/>
</dbReference>
<evidence type="ECO:0000313" key="1">
    <source>
        <dbReference type="EMBL" id="MCL1106363.1"/>
    </source>
</evidence>
<comment type="caution">
    <text evidence="1">The sequence shown here is derived from an EMBL/GenBank/DDBJ whole genome shotgun (WGS) entry which is preliminary data.</text>
</comment>
<dbReference type="Proteomes" id="UP001139408">
    <property type="component" value="Unassembled WGS sequence"/>
</dbReference>
<evidence type="ECO:0000313" key="2">
    <source>
        <dbReference type="Proteomes" id="UP001139408"/>
    </source>
</evidence>
<keyword evidence="2" id="KW-1185">Reference proteome</keyword>
<reference evidence="1" key="1">
    <citation type="submission" date="2022-01" db="EMBL/GenBank/DDBJ databases">
        <title>Whole genome-based taxonomy of the Shewanellaceae.</title>
        <authorList>
            <person name="Martin-Rodriguez A.J."/>
        </authorList>
    </citation>
    <scope>NUCLEOTIDE SEQUENCE</scope>
    <source>
        <strain evidence="1">DSM 23803</strain>
    </source>
</reference>
<organism evidence="1 2">
    <name type="scientific">Shewanella algicola</name>
    <dbReference type="NCBI Taxonomy" id="640633"/>
    <lineage>
        <taxon>Bacteria</taxon>
        <taxon>Pseudomonadati</taxon>
        <taxon>Pseudomonadota</taxon>
        <taxon>Gammaproteobacteria</taxon>
        <taxon>Alteromonadales</taxon>
        <taxon>Shewanellaceae</taxon>
        <taxon>Shewanella</taxon>
    </lineage>
</organism>
<name>A0A9X1ZGC6_9GAMM</name>